<dbReference type="GO" id="GO:0003677">
    <property type="term" value="F:DNA binding"/>
    <property type="evidence" value="ECO:0007669"/>
    <property type="project" value="UniProtKB-KW"/>
</dbReference>
<proteinExistence type="predicted"/>
<evidence type="ECO:0000256" key="2">
    <source>
        <dbReference type="ARBA" id="ARBA00022801"/>
    </source>
</evidence>
<dbReference type="FunFam" id="1.10.150.20:FF:000003">
    <property type="entry name" value="DNA polymerase I"/>
    <property type="match status" value="1"/>
</dbReference>
<evidence type="ECO:0000256" key="3">
    <source>
        <dbReference type="ARBA" id="ARBA00023125"/>
    </source>
</evidence>
<evidence type="ECO:0000313" key="6">
    <source>
        <dbReference type="Proteomes" id="UP000708148"/>
    </source>
</evidence>
<dbReference type="Pfam" id="PF02739">
    <property type="entry name" value="5_3_exonuc_N"/>
    <property type="match status" value="1"/>
</dbReference>
<dbReference type="InterPro" id="IPR029060">
    <property type="entry name" value="PIN-like_dom_sf"/>
</dbReference>
<sequence length="386" mass="43236">MNWPRVFRATLKGWPLGERGHGELPVRLAFHPSDSRSFLGSHADGSQCRGSPSETCAPLPRLASQPPLAYAADYSNEAPLNIARTRILLVDALDPLYRVHYGYNDRLHNQAGEETTLIHGFLAQFFGLMDLRPPPTHCAVVFDFGGKTFRDEIFPAYKQNRPETPMEIVEAVPKLKDLLSRMGVRWVSVPGVEADDVIGTLAVKASEAGMEVYIVSRDKDFFQLLSPSIRVLRGPMKDGMQLYTESRFREENGVEPSQWVEVLGLMGDLSDNIPGVKNVGLKTARLLIKEYGSIEEVLSNAHEVKRRSAREQLESEAGQNAARLSKELVTIHTRLDMPPLRYPIHDYSLKTPPDGGQSAIEAFESLELKTQMGSLRKCLSNWSRRR</sequence>
<dbReference type="GO" id="GO:0008409">
    <property type="term" value="F:5'-3' exonuclease activity"/>
    <property type="evidence" value="ECO:0007669"/>
    <property type="project" value="InterPro"/>
</dbReference>
<gene>
    <name evidence="5" type="ORF">OSTQU699_LOCUS4838</name>
</gene>
<dbReference type="CDD" id="cd09898">
    <property type="entry name" value="H3TH_53EXO"/>
    <property type="match status" value="1"/>
</dbReference>
<evidence type="ECO:0000259" key="4">
    <source>
        <dbReference type="SMART" id="SM00475"/>
    </source>
</evidence>
<dbReference type="Proteomes" id="UP000708148">
    <property type="component" value="Unassembled WGS sequence"/>
</dbReference>
<dbReference type="CDD" id="cd09859">
    <property type="entry name" value="PIN_53EXO"/>
    <property type="match status" value="1"/>
</dbReference>
<evidence type="ECO:0000313" key="5">
    <source>
        <dbReference type="EMBL" id="CAD7699479.1"/>
    </source>
</evidence>
<dbReference type="InterPro" id="IPR020046">
    <property type="entry name" value="5-3_exonucl_a-hlix_arch_N"/>
</dbReference>
<name>A0A8S1IZX2_9CHLO</name>
<dbReference type="OrthoDB" id="275278at2759"/>
<evidence type="ECO:0000256" key="1">
    <source>
        <dbReference type="ARBA" id="ARBA00022722"/>
    </source>
</evidence>
<dbReference type="SUPFAM" id="SSF88723">
    <property type="entry name" value="PIN domain-like"/>
    <property type="match status" value="1"/>
</dbReference>
<dbReference type="Gene3D" id="3.40.50.1010">
    <property type="entry name" value="5'-nuclease"/>
    <property type="match status" value="1"/>
</dbReference>
<dbReference type="GO" id="GO:0017108">
    <property type="term" value="F:5'-flap endonuclease activity"/>
    <property type="evidence" value="ECO:0007669"/>
    <property type="project" value="InterPro"/>
</dbReference>
<dbReference type="AlphaFoldDB" id="A0A8S1IZX2"/>
<comment type="caution">
    <text evidence="5">The sequence shown here is derived from an EMBL/GenBank/DDBJ whole genome shotgun (WGS) entry which is preliminary data.</text>
</comment>
<dbReference type="PANTHER" id="PTHR42646">
    <property type="entry name" value="FLAP ENDONUCLEASE XNI"/>
    <property type="match status" value="1"/>
</dbReference>
<dbReference type="Gene3D" id="1.10.150.20">
    <property type="entry name" value="5' to 3' exonuclease, C-terminal subdomain"/>
    <property type="match status" value="1"/>
</dbReference>
<dbReference type="SUPFAM" id="SSF47807">
    <property type="entry name" value="5' to 3' exonuclease, C-terminal subdomain"/>
    <property type="match status" value="1"/>
</dbReference>
<keyword evidence="6" id="KW-1185">Reference proteome</keyword>
<dbReference type="PANTHER" id="PTHR42646:SF2">
    <property type="entry name" value="5'-3' EXONUCLEASE FAMILY PROTEIN"/>
    <property type="match status" value="1"/>
</dbReference>
<dbReference type="InterPro" id="IPR036279">
    <property type="entry name" value="5-3_exonuclease_C_sf"/>
</dbReference>
<feature type="domain" description="5'-3' exonuclease" evidence="4">
    <location>
        <begin position="85"/>
        <end position="350"/>
    </location>
</feature>
<accession>A0A8S1IZX2</accession>
<keyword evidence="3" id="KW-0238">DNA-binding</keyword>
<dbReference type="InterPro" id="IPR020045">
    <property type="entry name" value="DNA_polI_H3TH"/>
</dbReference>
<dbReference type="EMBL" id="CAJHUC010001027">
    <property type="protein sequence ID" value="CAD7699479.1"/>
    <property type="molecule type" value="Genomic_DNA"/>
</dbReference>
<protein>
    <recommendedName>
        <fullName evidence="4">5'-3' exonuclease domain-containing protein</fullName>
    </recommendedName>
</protein>
<dbReference type="Pfam" id="PF01367">
    <property type="entry name" value="5_3_exonuc"/>
    <property type="match status" value="1"/>
</dbReference>
<dbReference type="InterPro" id="IPR008918">
    <property type="entry name" value="HhH2"/>
</dbReference>
<dbReference type="SMART" id="SM00279">
    <property type="entry name" value="HhH2"/>
    <property type="match status" value="1"/>
</dbReference>
<dbReference type="InterPro" id="IPR038969">
    <property type="entry name" value="FEN"/>
</dbReference>
<organism evidence="5 6">
    <name type="scientific">Ostreobium quekettii</name>
    <dbReference type="NCBI Taxonomy" id="121088"/>
    <lineage>
        <taxon>Eukaryota</taxon>
        <taxon>Viridiplantae</taxon>
        <taxon>Chlorophyta</taxon>
        <taxon>core chlorophytes</taxon>
        <taxon>Ulvophyceae</taxon>
        <taxon>TCBD clade</taxon>
        <taxon>Bryopsidales</taxon>
        <taxon>Ostreobineae</taxon>
        <taxon>Ostreobiaceae</taxon>
        <taxon>Ostreobium</taxon>
    </lineage>
</organism>
<dbReference type="GO" id="GO:0033567">
    <property type="term" value="P:DNA replication, Okazaki fragment processing"/>
    <property type="evidence" value="ECO:0007669"/>
    <property type="project" value="InterPro"/>
</dbReference>
<keyword evidence="1" id="KW-0540">Nuclease</keyword>
<dbReference type="InterPro" id="IPR002421">
    <property type="entry name" value="5-3_exonuclease"/>
</dbReference>
<keyword evidence="2" id="KW-0378">Hydrolase</keyword>
<reference evidence="5" key="1">
    <citation type="submission" date="2020-12" db="EMBL/GenBank/DDBJ databases">
        <authorList>
            <person name="Iha C."/>
        </authorList>
    </citation>
    <scope>NUCLEOTIDE SEQUENCE</scope>
</reference>
<dbReference type="SMART" id="SM00475">
    <property type="entry name" value="53EXOc"/>
    <property type="match status" value="1"/>
</dbReference>